<feature type="compositionally biased region" description="Low complexity" evidence="10">
    <location>
        <begin position="554"/>
        <end position="566"/>
    </location>
</feature>
<evidence type="ECO:0000256" key="3">
    <source>
        <dbReference type="ARBA" id="ARBA00022692"/>
    </source>
</evidence>
<dbReference type="PANTHER" id="PTHR35257:SF1">
    <property type="entry name" value="TRANSMEMBRANE PROTEIN 82"/>
    <property type="match status" value="1"/>
</dbReference>
<evidence type="ECO:0000259" key="12">
    <source>
        <dbReference type="PROSITE" id="PS50023"/>
    </source>
</evidence>
<keyword evidence="3 9" id="KW-0812">Transmembrane</keyword>
<feature type="domain" description="LIM zinc-binding" evidence="12">
    <location>
        <begin position="828"/>
        <end position="897"/>
    </location>
</feature>
<comment type="similarity">
    <text evidence="2">Belongs to the mitochondrial carrier (TC 2.A.29) family.</text>
</comment>
<dbReference type="Gene3D" id="2.10.110.10">
    <property type="entry name" value="Cysteine Rich Protein"/>
    <property type="match status" value="3"/>
</dbReference>
<keyword evidence="4 8" id="KW-0479">Metal-binding</keyword>
<organism evidence="13 14">
    <name type="scientific">Zosterops borbonicus</name>
    <dbReference type="NCBI Taxonomy" id="364589"/>
    <lineage>
        <taxon>Eukaryota</taxon>
        <taxon>Metazoa</taxon>
        <taxon>Chordata</taxon>
        <taxon>Craniata</taxon>
        <taxon>Vertebrata</taxon>
        <taxon>Euteleostomi</taxon>
        <taxon>Archelosauria</taxon>
        <taxon>Archosauria</taxon>
        <taxon>Dinosauria</taxon>
        <taxon>Saurischia</taxon>
        <taxon>Theropoda</taxon>
        <taxon>Coelurosauria</taxon>
        <taxon>Aves</taxon>
        <taxon>Neognathae</taxon>
        <taxon>Neoaves</taxon>
        <taxon>Telluraves</taxon>
        <taxon>Australaves</taxon>
        <taxon>Passeriformes</taxon>
        <taxon>Sylvioidea</taxon>
        <taxon>Zosteropidae</taxon>
        <taxon>Zosterops</taxon>
    </lineage>
</organism>
<feature type="region of interest" description="Disordered" evidence="10">
    <location>
        <begin position="546"/>
        <end position="566"/>
    </location>
</feature>
<dbReference type="EMBL" id="SWJQ01000029">
    <property type="protein sequence ID" value="TRZ25272.1"/>
    <property type="molecule type" value="Genomic_DNA"/>
</dbReference>
<feature type="transmembrane region" description="Helical" evidence="11">
    <location>
        <begin position="301"/>
        <end position="323"/>
    </location>
</feature>
<reference evidence="13" key="1">
    <citation type="submission" date="2019-04" db="EMBL/GenBank/DDBJ databases">
        <title>Genome assembly of Zosterops borbonicus 15179.</title>
        <authorList>
            <person name="Leroy T."/>
            <person name="Anselmetti Y."/>
            <person name="Tilak M.-K."/>
            <person name="Nabholz B."/>
        </authorList>
    </citation>
    <scope>NUCLEOTIDE SEQUENCE</scope>
    <source>
        <strain evidence="13">HGM_15179</strain>
        <tissue evidence="13">Muscle</tissue>
    </source>
</reference>
<proteinExistence type="inferred from homology"/>
<evidence type="ECO:0000256" key="4">
    <source>
        <dbReference type="ARBA" id="ARBA00022723"/>
    </source>
</evidence>
<keyword evidence="14" id="KW-1185">Reference proteome</keyword>
<keyword evidence="7 9" id="KW-0472">Membrane</keyword>
<comment type="subcellular location">
    <subcellularLocation>
        <location evidence="1">Membrane</location>
        <topology evidence="1">Multi-pass membrane protein</topology>
    </subcellularLocation>
</comment>
<dbReference type="Pfam" id="PF00412">
    <property type="entry name" value="LIM"/>
    <property type="match status" value="3"/>
</dbReference>
<evidence type="ECO:0000256" key="5">
    <source>
        <dbReference type="ARBA" id="ARBA00022833"/>
    </source>
</evidence>
<feature type="transmembrane region" description="Helical" evidence="11">
    <location>
        <begin position="454"/>
        <end position="471"/>
    </location>
</feature>
<evidence type="ECO:0000256" key="2">
    <source>
        <dbReference type="ARBA" id="ARBA00006375"/>
    </source>
</evidence>
<dbReference type="PROSITE" id="PS00478">
    <property type="entry name" value="LIM_DOMAIN_1"/>
    <property type="match status" value="2"/>
</dbReference>
<evidence type="ECO:0000256" key="6">
    <source>
        <dbReference type="ARBA" id="ARBA00023038"/>
    </source>
</evidence>
<dbReference type="CDD" id="cd09372">
    <property type="entry name" value="LIM2_FBLP-1"/>
    <property type="match status" value="1"/>
</dbReference>
<feature type="transmembrane region" description="Helical" evidence="11">
    <location>
        <begin position="483"/>
        <end position="502"/>
    </location>
</feature>
<dbReference type="SMART" id="SM00132">
    <property type="entry name" value="LIM"/>
    <property type="match status" value="3"/>
</dbReference>
<dbReference type="InterPro" id="IPR023395">
    <property type="entry name" value="MCP_dom_sf"/>
</dbReference>
<dbReference type="InterPro" id="IPR031648">
    <property type="entry name" value="TMEM82"/>
</dbReference>
<keyword evidence="5 8" id="KW-0862">Zinc</keyword>
<evidence type="ECO:0000256" key="7">
    <source>
        <dbReference type="ARBA" id="ARBA00023136"/>
    </source>
</evidence>
<evidence type="ECO:0000313" key="13">
    <source>
        <dbReference type="EMBL" id="TRZ25272.1"/>
    </source>
</evidence>
<feature type="transmembrane region" description="Helical" evidence="11">
    <location>
        <begin position="369"/>
        <end position="385"/>
    </location>
</feature>
<feature type="region of interest" description="Disordered" evidence="10">
    <location>
        <begin position="589"/>
        <end position="641"/>
    </location>
</feature>
<dbReference type="GO" id="GO:0046872">
    <property type="term" value="F:metal ion binding"/>
    <property type="evidence" value="ECO:0007669"/>
    <property type="project" value="UniProtKB-KW"/>
</dbReference>
<dbReference type="FunFam" id="2.10.110.10:FF:000086">
    <property type="entry name" value="Filamin binding LIM protein 1"/>
    <property type="match status" value="1"/>
</dbReference>
<feature type="transmembrane region" description="Helical" evidence="11">
    <location>
        <begin position="343"/>
        <end position="363"/>
    </location>
</feature>
<dbReference type="Pfam" id="PF15816">
    <property type="entry name" value="TMEM82"/>
    <property type="match status" value="1"/>
</dbReference>
<dbReference type="Gene3D" id="1.50.40.10">
    <property type="entry name" value="Mitochondrial carrier domain"/>
    <property type="match status" value="1"/>
</dbReference>
<evidence type="ECO:0000256" key="8">
    <source>
        <dbReference type="PROSITE-ProRule" id="PRU00125"/>
    </source>
</evidence>
<keyword evidence="6 8" id="KW-0440">LIM domain</keyword>
<feature type="transmembrane region" description="Helical" evidence="11">
    <location>
        <begin position="232"/>
        <end position="253"/>
    </location>
</feature>
<name>A0A8K1GUZ1_9PASS</name>
<dbReference type="PANTHER" id="PTHR35257">
    <property type="entry name" value="TRANSMEMBRANE PROTEIN 82"/>
    <property type="match status" value="1"/>
</dbReference>
<evidence type="ECO:0000256" key="10">
    <source>
        <dbReference type="SAM" id="MobiDB-lite"/>
    </source>
</evidence>
<dbReference type="CDD" id="cd08368">
    <property type="entry name" value="LIM"/>
    <property type="match status" value="1"/>
</dbReference>
<dbReference type="SUPFAM" id="SSF103506">
    <property type="entry name" value="Mitochondrial carrier"/>
    <property type="match status" value="1"/>
</dbReference>
<dbReference type="InterPro" id="IPR001781">
    <property type="entry name" value="Znf_LIM"/>
</dbReference>
<evidence type="ECO:0000256" key="9">
    <source>
        <dbReference type="PROSITE-ProRule" id="PRU00282"/>
    </source>
</evidence>
<dbReference type="SUPFAM" id="SSF57716">
    <property type="entry name" value="Glucocorticoid receptor-like (DNA-binding domain)"/>
    <property type="match status" value="2"/>
</dbReference>
<keyword evidence="11" id="KW-1133">Transmembrane helix</keyword>
<dbReference type="FunFam" id="2.10.110.10:FF:000097">
    <property type="entry name" value="Filamin-binding LIM protein 1"/>
    <property type="match status" value="1"/>
</dbReference>
<dbReference type="InterPro" id="IPR018108">
    <property type="entry name" value="MCP_transmembrane"/>
</dbReference>
<dbReference type="PROSITE" id="PS50920">
    <property type="entry name" value="SOLCAR"/>
    <property type="match status" value="2"/>
</dbReference>
<sequence length="900" mass="96837">MAAGTLAPCPSDSQQELPYGPQNSSPAGGVPPATDLVLGATAGCLACFLTNPLEVVKTRLQLQGELQAPGTYPRPYRGVLRAAVAVCRADGLWGLQKGLAAGLLYQGLMNGVRFYCYSHAEDAGWTGYTGGTVAAGAAAGAVGAIVGSPAYLVKTHLQAQTLSAMAVGHQHNHESISSAFKSIYQQHGVVGLWRGVTGAVPRVTVGSAVQLSTFASAKDWVCELQWFRKGSWAAVLAGGMVSSVAVAVAMTPFDVISTRLYNQPVHADGTHSPPAVPSNPERQAEKEAIAAQRPLLELLHVLVLTGVLALVGSRVAALVVLEFSLRAVSTILSLGKGAHSSQLYLLCQYSLGCGVSCGLSFLLEGAPHRSWNLALAAGLAGLLALHARRLARHVCTLYELHSRARYCGICILLLAAGHGIPRLLRNALALTFAVADLAAVELINRDFLSTGEAVRFWTPLTICYTLLVVYMQEESRQSTGRGLVFRTVVVRMGGLFILLLTVGRWTDILHIFVSLLGELWCLLRSGVLLESCWRQIGFSTALLGRRKSGGSGGISPQSSPSMASAMLPGKVEKRIASSVFITLAPPRRDVATKKKTQREPQPDGPEVPGTHHPQILLSPPMLPSGETHPVAPVPSSPPLLPLSEVPQPLSMEALGLALQQLDLAAPTTLQAPSTFPAKLKPPTFCQEQAGKQQWQDANGYPERDSSRDICAFCHKVLGPREPMVEAMRKQYHPDCFTCRTCHRLLAGQHYFQRDGCPMCDTCFQATLEKCAKCQGLITEHIVHALGKGYHPSCFSCAACSQAIGTESFAVDGQGDVYCVPDFYRKYAAVCSACKHPIVPREDEDTYKIECLGRSFHESCYRCESCRIPLSLELTENGCYPLDDHLLCKSCHVRWRNESSC</sequence>
<evidence type="ECO:0000256" key="1">
    <source>
        <dbReference type="ARBA" id="ARBA00004141"/>
    </source>
</evidence>
<feature type="domain" description="LIM zinc-binding" evidence="12">
    <location>
        <begin position="708"/>
        <end position="769"/>
    </location>
</feature>
<feature type="repeat" description="Solcar" evidence="9">
    <location>
        <begin position="127"/>
        <end position="220"/>
    </location>
</feature>
<dbReference type="Proteomes" id="UP000796761">
    <property type="component" value="Unassembled WGS sequence"/>
</dbReference>
<dbReference type="PROSITE" id="PS50023">
    <property type="entry name" value="LIM_DOMAIN_2"/>
    <property type="match status" value="2"/>
</dbReference>
<dbReference type="OrthoDB" id="25414at2759"/>
<comment type="caution">
    <text evidence="13">The sequence shown here is derived from an EMBL/GenBank/DDBJ whole genome shotgun (WGS) entry which is preliminary data.</text>
</comment>
<dbReference type="AlphaFoldDB" id="A0A8K1GUZ1"/>
<accession>A0A8K1GUZ1</accession>
<gene>
    <name evidence="13" type="ORF">HGM15179_001851</name>
</gene>
<feature type="repeat" description="Solcar" evidence="9">
    <location>
        <begin position="30"/>
        <end position="123"/>
    </location>
</feature>
<evidence type="ECO:0000256" key="11">
    <source>
        <dbReference type="SAM" id="Phobius"/>
    </source>
</evidence>
<protein>
    <recommendedName>
        <fullName evidence="12">LIM zinc-binding domain-containing protein</fullName>
    </recommendedName>
</protein>
<feature type="compositionally biased region" description="Pro residues" evidence="10">
    <location>
        <begin position="631"/>
        <end position="640"/>
    </location>
</feature>
<dbReference type="GO" id="GO:0016020">
    <property type="term" value="C:membrane"/>
    <property type="evidence" value="ECO:0007669"/>
    <property type="project" value="UniProtKB-SubCell"/>
</dbReference>
<feature type="compositionally biased region" description="Polar residues" evidence="10">
    <location>
        <begin position="11"/>
        <end position="26"/>
    </location>
</feature>
<feature type="region of interest" description="Disordered" evidence="10">
    <location>
        <begin position="1"/>
        <end position="30"/>
    </location>
</feature>
<feature type="compositionally biased region" description="Basic and acidic residues" evidence="10">
    <location>
        <begin position="589"/>
        <end position="601"/>
    </location>
</feature>
<dbReference type="Pfam" id="PF00153">
    <property type="entry name" value="Mito_carr"/>
    <property type="match status" value="2"/>
</dbReference>
<evidence type="ECO:0000313" key="14">
    <source>
        <dbReference type="Proteomes" id="UP000796761"/>
    </source>
</evidence>